<sequence length="246" mass="27433">MASATQQNGQAGSARKEEQGTNGRTGPAGQGRNRPMRGRPSPEERAEHNRERLQDPQSLLLLPRTPEGRVIVGMLFPLDKAVNRLRLSAGHSLSVGEVQAQLDRIHEWVHLGYELLKAMGVSEQDFAPAPVLNYQYRLTLAGQRNARVITPRSEETKKVSRVAEKLDGVILHTRMSCDDLSQTEHLFTKIHELIRRLHELIADFCAQVELPYRTPREAEDLFSEPPDRGAQTPMTAGGTVPPRIAT</sequence>
<feature type="region of interest" description="Disordered" evidence="1">
    <location>
        <begin position="219"/>
        <end position="246"/>
    </location>
</feature>
<dbReference type="AlphaFoldDB" id="A0AA86T7B0"/>
<protein>
    <submittedName>
        <fullName evidence="2">Uncharacterized protein</fullName>
    </submittedName>
</protein>
<organism evidence="2 3">
    <name type="scientific">Nitrospira tepida</name>
    <dbReference type="NCBI Taxonomy" id="2973512"/>
    <lineage>
        <taxon>Bacteria</taxon>
        <taxon>Pseudomonadati</taxon>
        <taxon>Nitrospirota</taxon>
        <taxon>Nitrospiria</taxon>
        <taxon>Nitrospirales</taxon>
        <taxon>Nitrospiraceae</taxon>
        <taxon>Nitrospira</taxon>
    </lineage>
</organism>
<dbReference type="KEGG" id="nti:DNFV4_02087"/>
<evidence type="ECO:0000256" key="1">
    <source>
        <dbReference type="SAM" id="MobiDB-lite"/>
    </source>
</evidence>
<proteinExistence type="predicted"/>
<keyword evidence="3" id="KW-1185">Reference proteome</keyword>
<evidence type="ECO:0000313" key="3">
    <source>
        <dbReference type="Proteomes" id="UP001179121"/>
    </source>
</evidence>
<dbReference type="EMBL" id="OX365700">
    <property type="protein sequence ID" value="CAI4031668.1"/>
    <property type="molecule type" value="Genomic_DNA"/>
</dbReference>
<name>A0AA86T7B0_9BACT</name>
<gene>
    <name evidence="2" type="ORF">DNFV4_02087</name>
</gene>
<evidence type="ECO:0000313" key="2">
    <source>
        <dbReference type="EMBL" id="CAI4031668.1"/>
    </source>
</evidence>
<dbReference type="Proteomes" id="UP001179121">
    <property type="component" value="Chromosome"/>
</dbReference>
<feature type="compositionally biased region" description="Polar residues" evidence="1">
    <location>
        <begin position="1"/>
        <end position="11"/>
    </location>
</feature>
<reference evidence="2" key="1">
    <citation type="submission" date="2022-10" db="EMBL/GenBank/DDBJ databases">
        <authorList>
            <person name="Koch H."/>
        </authorList>
    </citation>
    <scope>NUCLEOTIDE SEQUENCE</scope>
    <source>
        <strain evidence="2">DNF</strain>
    </source>
</reference>
<feature type="compositionally biased region" description="Basic and acidic residues" evidence="1">
    <location>
        <begin position="40"/>
        <end position="54"/>
    </location>
</feature>
<feature type="region of interest" description="Disordered" evidence="1">
    <location>
        <begin position="1"/>
        <end position="59"/>
    </location>
</feature>
<accession>A0AA86T7B0</accession>